<dbReference type="GO" id="GO:0005737">
    <property type="term" value="C:cytoplasm"/>
    <property type="evidence" value="ECO:0007669"/>
    <property type="project" value="UniProtKB-SubCell"/>
</dbReference>
<evidence type="ECO:0000256" key="5">
    <source>
        <dbReference type="HAMAP-Rule" id="MF_01114"/>
    </source>
</evidence>
<evidence type="ECO:0000313" key="11">
    <source>
        <dbReference type="Proteomes" id="UP000886847"/>
    </source>
</evidence>
<gene>
    <name evidence="5" type="primary">recX</name>
    <name evidence="10" type="ORF">H9851_07160</name>
</gene>
<reference evidence="10" key="2">
    <citation type="submission" date="2021-04" db="EMBL/GenBank/DDBJ databases">
        <authorList>
            <person name="Gilroy R."/>
        </authorList>
    </citation>
    <scope>NUCLEOTIDE SEQUENCE</scope>
    <source>
        <strain evidence="10">2189</strain>
    </source>
</reference>
<protein>
    <recommendedName>
        <fullName evidence="3 5">Regulatory protein RecX</fullName>
    </recommendedName>
</protein>
<dbReference type="EMBL" id="DXEW01000034">
    <property type="protein sequence ID" value="HIX51038.1"/>
    <property type="molecule type" value="Genomic_DNA"/>
</dbReference>
<comment type="caution">
    <text evidence="10">The sequence shown here is derived from an EMBL/GenBank/DDBJ whole genome shotgun (WGS) entry which is preliminary data.</text>
</comment>
<evidence type="ECO:0000259" key="9">
    <source>
        <dbReference type="Pfam" id="PF21982"/>
    </source>
</evidence>
<sequence length="222" mass="24480">MAEITSITPQLKDKERCNIYVDGRFYCGLRLETAVRCRLRVGQHIELSQLDEIQLESEKSQALDKALKHLSASMKTEKQMRDYLAKKGYVPAVCDHVLEKLRGYGFVDDAEYGRQYARFAARGKGARLIALELKQKGVGEEAVEAALSELPPAANAAEAVLQKYMRHKPPTRENFAKAYRHLISRGFGYDEAKEAVAALRDGAEEGGAEEGEGESGGGEGGE</sequence>
<reference evidence="10" key="1">
    <citation type="journal article" date="2021" name="PeerJ">
        <title>Extensive microbial diversity within the chicken gut microbiome revealed by metagenomics and culture.</title>
        <authorList>
            <person name="Gilroy R."/>
            <person name="Ravi A."/>
            <person name="Getino M."/>
            <person name="Pursley I."/>
            <person name="Horton D.L."/>
            <person name="Alikhan N.F."/>
            <person name="Baker D."/>
            <person name="Gharbi K."/>
            <person name="Hall N."/>
            <person name="Watson M."/>
            <person name="Adriaenssens E.M."/>
            <person name="Foster-Nyarko E."/>
            <person name="Jarju S."/>
            <person name="Secka A."/>
            <person name="Antonio M."/>
            <person name="Oren A."/>
            <person name="Chaudhuri R.R."/>
            <person name="La Ragione R."/>
            <person name="Hildebrand F."/>
            <person name="Pallen M.J."/>
        </authorList>
    </citation>
    <scope>NUCLEOTIDE SEQUENCE</scope>
    <source>
        <strain evidence="10">2189</strain>
    </source>
</reference>
<dbReference type="PANTHER" id="PTHR33602">
    <property type="entry name" value="REGULATORY PROTEIN RECX FAMILY PROTEIN"/>
    <property type="match status" value="1"/>
</dbReference>
<evidence type="ECO:0000256" key="2">
    <source>
        <dbReference type="ARBA" id="ARBA00009695"/>
    </source>
</evidence>
<feature type="domain" description="RecX third three-helical" evidence="8">
    <location>
        <begin position="156"/>
        <end position="196"/>
    </location>
</feature>
<dbReference type="Pfam" id="PF21982">
    <property type="entry name" value="RecX_HTH1"/>
    <property type="match status" value="1"/>
</dbReference>
<feature type="compositionally biased region" description="Acidic residues" evidence="6">
    <location>
        <begin position="204"/>
        <end position="213"/>
    </location>
</feature>
<comment type="function">
    <text evidence="5">Modulates RecA activity.</text>
</comment>
<feature type="region of interest" description="Disordered" evidence="6">
    <location>
        <begin position="198"/>
        <end position="222"/>
    </location>
</feature>
<evidence type="ECO:0000256" key="6">
    <source>
        <dbReference type="SAM" id="MobiDB-lite"/>
    </source>
</evidence>
<keyword evidence="4 5" id="KW-0963">Cytoplasm</keyword>
<comment type="similarity">
    <text evidence="2 5">Belongs to the RecX family.</text>
</comment>
<organism evidence="10 11">
    <name type="scientific">Candidatus Borkfalkia faecavium</name>
    <dbReference type="NCBI Taxonomy" id="2838508"/>
    <lineage>
        <taxon>Bacteria</taxon>
        <taxon>Bacillati</taxon>
        <taxon>Bacillota</taxon>
        <taxon>Clostridia</taxon>
        <taxon>Christensenellales</taxon>
        <taxon>Christensenellaceae</taxon>
        <taxon>Candidatus Borkfalkia</taxon>
    </lineage>
</organism>
<feature type="domain" description="RecX first three-helical" evidence="9">
    <location>
        <begin position="62"/>
        <end position="101"/>
    </location>
</feature>
<feature type="domain" description="RecX second three-helical" evidence="7">
    <location>
        <begin position="108"/>
        <end position="147"/>
    </location>
</feature>
<accession>A0A9D2AV48</accession>
<dbReference type="Pfam" id="PF02631">
    <property type="entry name" value="RecX_HTH2"/>
    <property type="match status" value="1"/>
</dbReference>
<evidence type="ECO:0000259" key="8">
    <source>
        <dbReference type="Pfam" id="PF21981"/>
    </source>
</evidence>
<dbReference type="Pfam" id="PF21981">
    <property type="entry name" value="RecX_HTH3"/>
    <property type="match status" value="1"/>
</dbReference>
<evidence type="ECO:0000313" key="10">
    <source>
        <dbReference type="EMBL" id="HIX51038.1"/>
    </source>
</evidence>
<evidence type="ECO:0000256" key="4">
    <source>
        <dbReference type="ARBA" id="ARBA00022490"/>
    </source>
</evidence>
<dbReference type="Proteomes" id="UP000886847">
    <property type="component" value="Unassembled WGS sequence"/>
</dbReference>
<dbReference type="GO" id="GO:0006282">
    <property type="term" value="P:regulation of DNA repair"/>
    <property type="evidence" value="ECO:0007669"/>
    <property type="project" value="UniProtKB-UniRule"/>
</dbReference>
<evidence type="ECO:0000256" key="1">
    <source>
        <dbReference type="ARBA" id="ARBA00004496"/>
    </source>
</evidence>
<name>A0A9D2AV48_9FIRM</name>
<dbReference type="HAMAP" id="MF_01114">
    <property type="entry name" value="RecX"/>
    <property type="match status" value="1"/>
</dbReference>
<dbReference type="InterPro" id="IPR053926">
    <property type="entry name" value="RecX_HTH_1st"/>
</dbReference>
<evidence type="ECO:0000256" key="3">
    <source>
        <dbReference type="ARBA" id="ARBA00018111"/>
    </source>
</evidence>
<dbReference type="Gene3D" id="1.10.10.10">
    <property type="entry name" value="Winged helix-like DNA-binding domain superfamily/Winged helix DNA-binding domain"/>
    <property type="match status" value="3"/>
</dbReference>
<dbReference type="AlphaFoldDB" id="A0A9D2AV48"/>
<dbReference type="InterPro" id="IPR053925">
    <property type="entry name" value="RecX_HTH_3rd"/>
</dbReference>
<dbReference type="InterPro" id="IPR003783">
    <property type="entry name" value="Regulatory_RecX"/>
</dbReference>
<proteinExistence type="inferred from homology"/>
<dbReference type="InterPro" id="IPR053924">
    <property type="entry name" value="RecX_HTH_2nd"/>
</dbReference>
<evidence type="ECO:0000259" key="7">
    <source>
        <dbReference type="Pfam" id="PF02631"/>
    </source>
</evidence>
<dbReference type="PANTHER" id="PTHR33602:SF1">
    <property type="entry name" value="REGULATORY PROTEIN RECX FAMILY PROTEIN"/>
    <property type="match status" value="1"/>
</dbReference>
<comment type="subcellular location">
    <subcellularLocation>
        <location evidence="1 5">Cytoplasm</location>
    </subcellularLocation>
</comment>
<dbReference type="InterPro" id="IPR036388">
    <property type="entry name" value="WH-like_DNA-bd_sf"/>
</dbReference>